<comment type="subcellular location">
    <subcellularLocation>
        <location evidence="1">Membrane</location>
        <topology evidence="1">Multi-pass membrane protein</topology>
    </subcellularLocation>
</comment>
<keyword evidence="4 6" id="KW-1133">Transmembrane helix</keyword>
<dbReference type="EMBL" id="FQZT01000007">
    <property type="protein sequence ID" value="SHJ38518.1"/>
    <property type="molecule type" value="Genomic_DNA"/>
</dbReference>
<evidence type="ECO:0000313" key="8">
    <source>
        <dbReference type="Proteomes" id="UP000184171"/>
    </source>
</evidence>
<dbReference type="RefSeq" id="WP_072908836.1">
    <property type="nucleotide sequence ID" value="NZ_FQZT01000007.1"/>
</dbReference>
<comment type="similarity">
    <text evidence="2">Belongs to the acetate uptake transporter (AceTr) (TC 2.A.96) family.</text>
</comment>
<feature type="transmembrane region" description="Helical" evidence="6">
    <location>
        <begin position="100"/>
        <end position="119"/>
    </location>
</feature>
<evidence type="ECO:0000313" key="7">
    <source>
        <dbReference type="EMBL" id="SHJ38518.1"/>
    </source>
</evidence>
<dbReference type="InterPro" id="IPR047623">
    <property type="entry name" value="SatP"/>
</dbReference>
<keyword evidence="5 6" id="KW-0472">Membrane</keyword>
<feature type="transmembrane region" description="Helical" evidence="6">
    <location>
        <begin position="150"/>
        <end position="172"/>
    </location>
</feature>
<keyword evidence="3 6" id="KW-0812">Transmembrane</keyword>
<reference evidence="7 8" key="1">
    <citation type="submission" date="2016-11" db="EMBL/GenBank/DDBJ databases">
        <authorList>
            <person name="Jaros S."/>
            <person name="Januszkiewicz K."/>
            <person name="Wedrychowicz H."/>
        </authorList>
    </citation>
    <scope>NUCLEOTIDE SEQUENCE [LARGE SCALE GENOMIC DNA]</scope>
    <source>
        <strain evidence="7 8">DSM 5091</strain>
    </source>
</reference>
<dbReference type="AlphaFoldDB" id="A0A1M6IVS3"/>
<dbReference type="PANTHER" id="PTHR30178">
    <property type="entry name" value="INNER MEMBRANE PROTEIN YAAH"/>
    <property type="match status" value="1"/>
</dbReference>
<keyword evidence="8" id="KW-1185">Reference proteome</keyword>
<dbReference type="Proteomes" id="UP000184171">
    <property type="component" value="Unassembled WGS sequence"/>
</dbReference>
<dbReference type="NCBIfam" id="NF038013">
    <property type="entry name" value="AceTr_1"/>
    <property type="match status" value="1"/>
</dbReference>
<dbReference type="PANTHER" id="PTHR30178:SF3">
    <property type="entry name" value="SUCCINATE-ACETATE_PROTON SYMPORTER SATP"/>
    <property type="match status" value="1"/>
</dbReference>
<proteinExistence type="inferred from homology"/>
<dbReference type="GO" id="GO:0071422">
    <property type="term" value="P:succinate transmembrane transport"/>
    <property type="evidence" value="ECO:0007669"/>
    <property type="project" value="TreeGrafter"/>
</dbReference>
<evidence type="ECO:0000256" key="4">
    <source>
        <dbReference type="ARBA" id="ARBA00022989"/>
    </source>
</evidence>
<gene>
    <name evidence="7" type="ORF">SAMN02745165_02262</name>
</gene>
<evidence type="ECO:0000256" key="1">
    <source>
        <dbReference type="ARBA" id="ARBA00004141"/>
    </source>
</evidence>
<feature type="transmembrane region" description="Helical" evidence="6">
    <location>
        <begin position="68"/>
        <end position="88"/>
    </location>
</feature>
<accession>A0A1M6IVS3</accession>
<evidence type="ECO:0000256" key="3">
    <source>
        <dbReference type="ARBA" id="ARBA00022692"/>
    </source>
</evidence>
<name>A0A1M6IVS3_MALRU</name>
<dbReference type="OrthoDB" id="9787939at2"/>
<dbReference type="GO" id="GO:0005886">
    <property type="term" value="C:plasma membrane"/>
    <property type="evidence" value="ECO:0007669"/>
    <property type="project" value="TreeGrafter"/>
</dbReference>
<organism evidence="7 8">
    <name type="scientific">Malonomonas rubra DSM 5091</name>
    <dbReference type="NCBI Taxonomy" id="1122189"/>
    <lineage>
        <taxon>Bacteria</taxon>
        <taxon>Pseudomonadati</taxon>
        <taxon>Thermodesulfobacteriota</taxon>
        <taxon>Desulfuromonadia</taxon>
        <taxon>Desulfuromonadales</taxon>
        <taxon>Geopsychrobacteraceae</taxon>
        <taxon>Malonomonas</taxon>
    </lineage>
</organism>
<dbReference type="Pfam" id="PF01184">
    <property type="entry name" value="Gpr1_Fun34_YaaH"/>
    <property type="match status" value="1"/>
</dbReference>
<evidence type="ECO:0000256" key="5">
    <source>
        <dbReference type="ARBA" id="ARBA00023136"/>
    </source>
</evidence>
<feature type="transmembrane region" description="Helical" evidence="6">
    <location>
        <begin position="12"/>
        <end position="29"/>
    </location>
</feature>
<feature type="transmembrane region" description="Helical" evidence="6">
    <location>
        <begin position="126"/>
        <end position="144"/>
    </location>
</feature>
<dbReference type="STRING" id="1122189.SAMN02745165_02262"/>
<evidence type="ECO:0000256" key="6">
    <source>
        <dbReference type="SAM" id="Phobius"/>
    </source>
</evidence>
<dbReference type="GO" id="GO:0015360">
    <property type="term" value="F:acetate:proton symporter activity"/>
    <property type="evidence" value="ECO:0007669"/>
    <property type="project" value="TreeGrafter"/>
</dbReference>
<protein>
    <recommendedName>
        <fullName evidence="9">Succinate-acetate transporter protein</fullName>
    </recommendedName>
</protein>
<dbReference type="InterPro" id="IPR000791">
    <property type="entry name" value="Gpr1/Fun34/SatP-like"/>
</dbReference>
<feature type="transmembrane region" description="Helical" evidence="6">
    <location>
        <begin position="35"/>
        <end position="56"/>
    </location>
</feature>
<evidence type="ECO:0000256" key="2">
    <source>
        <dbReference type="ARBA" id="ARBA00005587"/>
    </source>
</evidence>
<sequence length="199" mass="21122">MTRDFPVAENKIPSLGLLALALSITTYAISQTGYLSTPAATLGTALLLGGGLQIMAGIRSRNAGSPSATATMLPLGLFWLSLIAFEVFPKLGLGKTPGAVTMVAYLSMWGLFAAILFLGSFQQSRALQLVFSTLMFCLLFLAMGKLRDNAVFLLIGGVSGLICGAAACYTAMAQLFNQWMGRSIFPTGQWQGTLENDLH</sequence>
<evidence type="ECO:0008006" key="9">
    <source>
        <dbReference type="Google" id="ProtNLM"/>
    </source>
</evidence>